<evidence type="ECO:0000256" key="1">
    <source>
        <dbReference type="SAM" id="MobiDB-lite"/>
    </source>
</evidence>
<reference evidence="2 3" key="1">
    <citation type="submission" date="2019-03" db="EMBL/GenBank/DDBJ databases">
        <title>Genomic Encyclopedia of Type Strains, Phase III (KMG-III): the genomes of soil and plant-associated and newly described type strains.</title>
        <authorList>
            <person name="Whitman W."/>
        </authorList>
    </citation>
    <scope>NUCLEOTIDE SEQUENCE [LARGE SCALE GENOMIC DNA]</scope>
    <source>
        <strain evidence="2 3">CECT 8976</strain>
    </source>
</reference>
<organism evidence="2 3">
    <name type="scientific">Paludibacterium purpuratum</name>
    <dbReference type="NCBI Taxonomy" id="1144873"/>
    <lineage>
        <taxon>Bacteria</taxon>
        <taxon>Pseudomonadati</taxon>
        <taxon>Pseudomonadota</taxon>
        <taxon>Betaproteobacteria</taxon>
        <taxon>Neisseriales</taxon>
        <taxon>Chromobacteriaceae</taxon>
        <taxon>Paludibacterium</taxon>
    </lineage>
</organism>
<gene>
    <name evidence="2" type="ORF">DFP86_109102</name>
</gene>
<sequence length="149" mass="15136">MLSLNNISQIYGSIASYNYSTGTANSSPATDASTSTSVQQDASNIRNGVQNQVNSAVAYAQSDPYAQQQLSNTDSTIVSLGNGADTYGSGDLYTASGRLAGQAGSATSAVQNDHATKSSTYAANSARTANEVSGVTSLQTDTASSADKK</sequence>
<protein>
    <submittedName>
        <fullName evidence="2">Uncharacterized protein</fullName>
    </submittedName>
</protein>
<evidence type="ECO:0000313" key="2">
    <source>
        <dbReference type="EMBL" id="TDR77862.1"/>
    </source>
</evidence>
<name>A0A4R7B298_9NEIS</name>
<dbReference type="EMBL" id="SNZP01000009">
    <property type="protein sequence ID" value="TDR77862.1"/>
    <property type="molecule type" value="Genomic_DNA"/>
</dbReference>
<feature type="region of interest" description="Disordered" evidence="1">
    <location>
        <begin position="22"/>
        <end position="49"/>
    </location>
</feature>
<accession>A0A4R7B298</accession>
<evidence type="ECO:0000313" key="3">
    <source>
        <dbReference type="Proteomes" id="UP000295611"/>
    </source>
</evidence>
<dbReference type="Proteomes" id="UP000295611">
    <property type="component" value="Unassembled WGS sequence"/>
</dbReference>
<dbReference type="AlphaFoldDB" id="A0A4R7B298"/>
<comment type="caution">
    <text evidence="2">The sequence shown here is derived from an EMBL/GenBank/DDBJ whole genome shotgun (WGS) entry which is preliminary data.</text>
</comment>
<proteinExistence type="predicted"/>
<dbReference type="RefSeq" id="WP_133681560.1">
    <property type="nucleotide sequence ID" value="NZ_SNZP01000009.1"/>
</dbReference>
<feature type="compositionally biased region" description="Low complexity" evidence="1">
    <location>
        <begin position="23"/>
        <end position="37"/>
    </location>
</feature>
<feature type="compositionally biased region" description="Polar residues" evidence="1">
    <location>
        <begin position="38"/>
        <end position="49"/>
    </location>
</feature>
<feature type="region of interest" description="Disordered" evidence="1">
    <location>
        <begin position="107"/>
        <end position="149"/>
    </location>
</feature>
<keyword evidence="3" id="KW-1185">Reference proteome</keyword>